<dbReference type="PROSITE" id="PS50206">
    <property type="entry name" value="RHODANESE_3"/>
    <property type="match status" value="1"/>
</dbReference>
<dbReference type="InterPro" id="IPR007867">
    <property type="entry name" value="GMC_OxRtase_C"/>
</dbReference>
<comment type="cofactor">
    <cofactor evidence="1">
        <name>FAD</name>
        <dbReference type="ChEBI" id="CHEBI:57692"/>
    </cofactor>
</comment>
<comment type="pathway">
    <text evidence="12">Steroid metabolism; cholesterol degradation.</text>
</comment>
<sequence>MAPPVRRIPVREEHRPVVVVGSGFGGAVAAQRLAEAGVPALVLERGRRWPGAAAGEPFPRLSRPDRRVRWPARMPATPRRSLPPRYAGRVERVVGRGVRVLCGAGVGGGSLHYGGASLRPPGRLFDRVMPTGVDFEEMDLVYYPRAATALRLSPIPDDVLSHERYASSRGFLADARRAGLRVFRIPQPVDWDVVRGELAGRLPPRTAHGEVHCGLHNGARHSLDKTYLAAAEATGLCEVAPLHVVRRLGRGKSHRYALSCDRIATDGTVLEHVRITTDTVFLAAGSVGTSELLVRARGSRALPDLPDAVGEHWGNNGDRIHLRAFLPYPTLPRQGGPACVGAHDWEAPAGPVTVEHIPAPYPFETRSTVLGCMGLPEGRGAFRYDPATDEVRLTWPAGADRATGRAVRAVVSRLTGAGGGTAIDLTAAYPLTLHPLGGAALGPVCDQAGRVHGHPGLHVVDAALIPGSTGCCNPSWTITALAERCMDRALSRGGDFT</sequence>
<name>A0A8T8HZA1_9PSEU</name>
<dbReference type="InterPro" id="IPR001763">
    <property type="entry name" value="Rhodanese-like_dom"/>
</dbReference>
<evidence type="ECO:0000256" key="3">
    <source>
        <dbReference type="ARBA" id="ARBA00022548"/>
    </source>
</evidence>
<evidence type="ECO:0000313" key="18">
    <source>
        <dbReference type="Proteomes" id="UP000671828"/>
    </source>
</evidence>
<evidence type="ECO:0000256" key="6">
    <source>
        <dbReference type="ARBA" id="ARBA00023002"/>
    </source>
</evidence>
<evidence type="ECO:0000256" key="15">
    <source>
        <dbReference type="ARBA" id="ARBA00049778"/>
    </source>
</evidence>
<dbReference type="Pfam" id="PF13450">
    <property type="entry name" value="NAD_binding_8"/>
    <property type="match status" value="1"/>
</dbReference>
<gene>
    <name evidence="17" type="ORF">J7S33_02845</name>
</gene>
<keyword evidence="8" id="KW-1207">Sterol metabolism</keyword>
<evidence type="ECO:0000256" key="9">
    <source>
        <dbReference type="ARBA" id="ARBA00023221"/>
    </source>
</evidence>
<evidence type="ECO:0000256" key="4">
    <source>
        <dbReference type="ARBA" id="ARBA00022630"/>
    </source>
</evidence>
<dbReference type="EC" id="1.1.3.6" evidence="13"/>
<evidence type="ECO:0000256" key="12">
    <source>
        <dbReference type="ARBA" id="ARBA00049645"/>
    </source>
</evidence>
<evidence type="ECO:0000256" key="7">
    <source>
        <dbReference type="ARBA" id="ARBA00023098"/>
    </source>
</evidence>
<keyword evidence="5" id="KW-0274">FAD</keyword>
<dbReference type="Gene3D" id="3.50.50.60">
    <property type="entry name" value="FAD/NAD(P)-binding domain"/>
    <property type="match status" value="1"/>
</dbReference>
<dbReference type="EMBL" id="CP072788">
    <property type="protein sequence ID" value="QTR03973.1"/>
    <property type="molecule type" value="Genomic_DNA"/>
</dbReference>
<dbReference type="GO" id="GO:0004769">
    <property type="term" value="F:steroid Delta-isomerase activity"/>
    <property type="evidence" value="ECO:0007669"/>
    <property type="project" value="UniProtKB-EC"/>
</dbReference>
<evidence type="ECO:0000256" key="11">
    <source>
        <dbReference type="ARBA" id="ARBA00038856"/>
    </source>
</evidence>
<dbReference type="InterPro" id="IPR036188">
    <property type="entry name" value="FAD/NAD-bd_sf"/>
</dbReference>
<dbReference type="InterPro" id="IPR052542">
    <property type="entry name" value="Cholesterol_Oxidase"/>
</dbReference>
<evidence type="ECO:0000256" key="13">
    <source>
        <dbReference type="ARBA" id="ARBA00049723"/>
    </source>
</evidence>
<evidence type="ECO:0000256" key="2">
    <source>
        <dbReference type="ARBA" id="ARBA00010790"/>
    </source>
</evidence>
<keyword evidence="3" id="KW-0153">Cholesterol metabolism</keyword>
<dbReference type="Proteomes" id="UP000671828">
    <property type="component" value="Chromosome"/>
</dbReference>
<dbReference type="GO" id="GO:0008203">
    <property type="term" value="P:cholesterol metabolic process"/>
    <property type="evidence" value="ECO:0007669"/>
    <property type="project" value="UniProtKB-KW"/>
</dbReference>
<protein>
    <recommendedName>
        <fullName evidence="14">Cholesterol oxidase</fullName>
        <ecNumber evidence="13">1.1.3.6</ecNumber>
        <ecNumber evidence="11">5.3.3.1</ecNumber>
    </recommendedName>
    <alternativeName>
        <fullName evidence="15">Cholesterol isomerase</fullName>
    </alternativeName>
</protein>
<dbReference type="Gene3D" id="3.30.410.10">
    <property type="entry name" value="Cholesterol Oxidase, domain 2"/>
    <property type="match status" value="1"/>
</dbReference>
<comment type="similarity">
    <text evidence="2">Belongs to the GMC oxidoreductase family.</text>
</comment>
<evidence type="ECO:0000256" key="10">
    <source>
        <dbReference type="ARBA" id="ARBA00023235"/>
    </source>
</evidence>
<dbReference type="Pfam" id="PF05199">
    <property type="entry name" value="GMC_oxred_C"/>
    <property type="match status" value="1"/>
</dbReference>
<proteinExistence type="inferred from homology"/>
<dbReference type="Pfam" id="PF22500">
    <property type="entry name" value="GMC_oxred_C_1st"/>
    <property type="match status" value="1"/>
</dbReference>
<dbReference type="AlphaFoldDB" id="A0A8T8HZA1"/>
<dbReference type="SUPFAM" id="SSF54373">
    <property type="entry name" value="FAD-linked reductases, C-terminal domain"/>
    <property type="match status" value="1"/>
</dbReference>
<accession>A0A8T8HZA1</accession>
<evidence type="ECO:0000256" key="1">
    <source>
        <dbReference type="ARBA" id="ARBA00001974"/>
    </source>
</evidence>
<dbReference type="EC" id="5.3.3.1" evidence="11"/>
<evidence type="ECO:0000313" key="17">
    <source>
        <dbReference type="EMBL" id="QTR03973.1"/>
    </source>
</evidence>
<evidence type="ECO:0000256" key="5">
    <source>
        <dbReference type="ARBA" id="ARBA00022827"/>
    </source>
</evidence>
<organism evidence="17 18">
    <name type="scientific">Saccharothrix algeriensis</name>
    <dbReference type="NCBI Taxonomy" id="173560"/>
    <lineage>
        <taxon>Bacteria</taxon>
        <taxon>Bacillati</taxon>
        <taxon>Actinomycetota</taxon>
        <taxon>Actinomycetes</taxon>
        <taxon>Pseudonocardiales</taxon>
        <taxon>Pseudonocardiaceae</taxon>
        <taxon>Saccharothrix</taxon>
    </lineage>
</organism>
<dbReference type="PANTHER" id="PTHR47470:SF1">
    <property type="entry name" value="FAD-DEPENDENT OXIDOREDUCTASE 2 FAD BINDING DOMAIN-CONTAINING PROTEIN"/>
    <property type="match status" value="1"/>
</dbReference>
<dbReference type="SUPFAM" id="SSF51905">
    <property type="entry name" value="FAD/NAD(P)-binding domain"/>
    <property type="match status" value="1"/>
</dbReference>
<keyword evidence="10" id="KW-0413">Isomerase</keyword>
<evidence type="ECO:0000259" key="16">
    <source>
        <dbReference type="PROSITE" id="PS50206"/>
    </source>
</evidence>
<evidence type="ECO:0000256" key="14">
    <source>
        <dbReference type="ARBA" id="ARBA00049744"/>
    </source>
</evidence>
<keyword evidence="9" id="KW-0753">Steroid metabolism</keyword>
<dbReference type="GO" id="GO:0016995">
    <property type="term" value="F:cholesterol oxidase activity"/>
    <property type="evidence" value="ECO:0007669"/>
    <property type="project" value="UniProtKB-EC"/>
</dbReference>
<dbReference type="PANTHER" id="PTHR47470">
    <property type="entry name" value="CHOLESTEROL OXIDASE"/>
    <property type="match status" value="1"/>
</dbReference>
<keyword evidence="7" id="KW-0443">Lipid metabolism</keyword>
<keyword evidence="6" id="KW-0560">Oxidoreductase</keyword>
<evidence type="ECO:0000256" key="8">
    <source>
        <dbReference type="ARBA" id="ARBA00023166"/>
    </source>
</evidence>
<keyword evidence="4" id="KW-0285">Flavoprotein</keyword>
<feature type="domain" description="Rhodanese" evidence="16">
    <location>
        <begin position="5"/>
        <end position="59"/>
    </location>
</feature>
<reference evidence="17" key="1">
    <citation type="submission" date="2021-04" db="EMBL/GenBank/DDBJ databases">
        <title>Saccharothrix algeriensis WGS.</title>
        <authorList>
            <person name="Stuskova K."/>
            <person name="Hakalova E."/>
            <person name="Tebbal A.B."/>
            <person name="Eichmeier A."/>
        </authorList>
    </citation>
    <scope>NUCLEOTIDE SEQUENCE</scope>
    <source>
        <strain evidence="17">NRRL B-24137</strain>
    </source>
</reference>